<keyword evidence="1" id="KW-0472">Membrane</keyword>
<reference evidence="3 5" key="2">
    <citation type="submission" date="2017-05" db="EMBL/GenBank/DDBJ databases">
        <title>The draft genome of the hyperthermophilic archaeon 'Pyrodictium delaneyi strain Hulk', an iron and nitrate reducer, reveals the capacity for sulfate reduction.</title>
        <authorList>
            <person name="Demey L.M."/>
            <person name="Miller C."/>
            <person name="Manzella M."/>
            <person name="Reguera G."/>
            <person name="Kashefi K."/>
        </authorList>
    </citation>
    <scope>NUCLEOTIDE SEQUENCE [LARGE SCALE GENOMIC DNA]</scope>
    <source>
        <strain evidence="3 5">Hulk</strain>
    </source>
</reference>
<reference evidence="2 4" key="1">
    <citation type="submission" date="2015-10" db="EMBL/GenBank/DDBJ databases">
        <title>Complete genome sequence of hyperthermophilic archaeon Pyrodictium delaneyi Su06.</title>
        <authorList>
            <person name="Jung J.-H."/>
            <person name="Lin J."/>
            <person name="Holden J.F."/>
            <person name="Park C.-S."/>
        </authorList>
    </citation>
    <scope>NUCLEOTIDE SEQUENCE [LARGE SCALE GENOMIC DNA]</scope>
    <source>
        <strain evidence="2 4">Su06</strain>
    </source>
</reference>
<dbReference type="OrthoDB" id="385763at2157"/>
<dbReference type="STRING" id="1273541.Pyrde_0198"/>
<evidence type="ECO:0000313" key="3">
    <source>
        <dbReference type="EMBL" id="OWJ54329.1"/>
    </source>
</evidence>
<proteinExistence type="predicted"/>
<dbReference type="Proteomes" id="UP000058613">
    <property type="component" value="Chromosome"/>
</dbReference>
<dbReference type="PATRIC" id="fig|1273541.4.peg.207"/>
<dbReference type="AlphaFoldDB" id="A0A0P0N0A3"/>
<dbReference type="EMBL" id="CP013011">
    <property type="protein sequence ID" value="ALL00248.1"/>
    <property type="molecule type" value="Genomic_DNA"/>
</dbReference>
<dbReference type="GeneID" id="26098525"/>
<dbReference type="Proteomes" id="UP000196694">
    <property type="component" value="Unassembled WGS sequence"/>
</dbReference>
<evidence type="ECO:0000313" key="2">
    <source>
        <dbReference type="EMBL" id="ALL00248.1"/>
    </source>
</evidence>
<keyword evidence="1" id="KW-0812">Transmembrane</keyword>
<dbReference type="EMBL" id="NCQP01000006">
    <property type="protein sequence ID" value="OWJ54329.1"/>
    <property type="molecule type" value="Genomic_DNA"/>
</dbReference>
<accession>A0A0P0N0A3</accession>
<sequence length="456" mass="49688">MIGLKGFLAGLSLVALVAAILSAPKVVKLGSMPELRAGSPGDAGPQGHSLLARLLEDRGYQVSYDVEPPLDWQGSVVYFIAGPTDCNAEVVKEVAENAKALAAIGLRVGIIVADEGACAQHLLGMLGAPTIGLSPGPQNEPWLALYQDQGVIFAMYTASIITYIASTPNGGEWQQTAVTLYPRGFPAILEWNSSLRVVYIPDSHVFNNMVLGAANETGLGNAELAVTLVEKLGGNNAIVLMPLGFYQLVNPSIPLLAYIHPGMLILRAVERLSGFEAMVIESMMMNPLAATVLVIGVMSVLYMAFAQMTGKDWVEERPPQQPEPSRVLGASPVLEKLQKGVKLTREEARQALATLYEVVDEALRLRLGAGLREVLENPGLLESVTRGAGIDYERVLEGLKELYRLYDVKIRARRLFPLVFSWRRRLYYVLERVEPLLETMGVGLAEVRSIEYSFTR</sequence>
<evidence type="ECO:0000313" key="4">
    <source>
        <dbReference type="Proteomes" id="UP000058613"/>
    </source>
</evidence>
<protein>
    <submittedName>
        <fullName evidence="2">Uncharacterized protein</fullName>
    </submittedName>
</protein>
<feature type="transmembrane region" description="Helical" evidence="1">
    <location>
        <begin position="287"/>
        <end position="305"/>
    </location>
</feature>
<organism evidence="2 4">
    <name type="scientific">Pyrodictium delaneyi</name>
    <dbReference type="NCBI Taxonomy" id="1273541"/>
    <lineage>
        <taxon>Archaea</taxon>
        <taxon>Thermoproteota</taxon>
        <taxon>Thermoprotei</taxon>
        <taxon>Desulfurococcales</taxon>
        <taxon>Pyrodictiaceae</taxon>
        <taxon>Pyrodictium</taxon>
    </lineage>
</organism>
<evidence type="ECO:0000256" key="1">
    <source>
        <dbReference type="SAM" id="Phobius"/>
    </source>
</evidence>
<name>A0A0P0N0A3_9CREN</name>
<keyword evidence="5" id="KW-1185">Reference proteome</keyword>
<dbReference type="KEGG" id="pdl:Pyrde_0198"/>
<dbReference type="RefSeq" id="WP_055407456.1">
    <property type="nucleotide sequence ID" value="NZ_CP013011.1"/>
</dbReference>
<keyword evidence="1" id="KW-1133">Transmembrane helix</keyword>
<evidence type="ECO:0000313" key="5">
    <source>
        <dbReference type="Proteomes" id="UP000196694"/>
    </source>
</evidence>
<gene>
    <name evidence="3" type="ORF">Pdsh_07545</name>
    <name evidence="2" type="ORF">Pyrde_0198</name>
</gene>